<sequence length="167" mass="17743">MGLLDNIFQKKTQISVFSDEDILAVANAVMVPASGISDATFREELMGQTIGFDLKDGTVVSPVNGELEVLFATGHAFAVRMVDGTGLLVHIGIDTVHLNGAGFKTLAKQGELVKAGQPIVKVDIDAVKKAGYECVTMLIVTEPVTEGARIPFIAFGNVTRGQIIIEK</sequence>
<dbReference type="GO" id="GO:0016301">
    <property type="term" value="F:kinase activity"/>
    <property type="evidence" value="ECO:0007669"/>
    <property type="project" value="UniProtKB-KW"/>
</dbReference>
<evidence type="ECO:0000256" key="4">
    <source>
        <dbReference type="ARBA" id="ARBA00022679"/>
    </source>
</evidence>
<dbReference type="Proteomes" id="UP000184612">
    <property type="component" value="Unassembled WGS sequence"/>
</dbReference>
<evidence type="ECO:0000256" key="1">
    <source>
        <dbReference type="ARBA" id="ARBA00004496"/>
    </source>
</evidence>
<evidence type="ECO:0000313" key="8">
    <source>
        <dbReference type="EMBL" id="SHO45264.1"/>
    </source>
</evidence>
<keyword evidence="5" id="KW-0598">Phosphotransferase system</keyword>
<dbReference type="GO" id="GO:0005737">
    <property type="term" value="C:cytoplasm"/>
    <property type="evidence" value="ECO:0007669"/>
    <property type="project" value="UniProtKB-SubCell"/>
</dbReference>
<dbReference type="PANTHER" id="PTHR45008:SF1">
    <property type="entry name" value="PTS SYSTEM GLUCOSE-SPECIFIC EIIA COMPONENT"/>
    <property type="match status" value="1"/>
</dbReference>
<name>A0A1M7Y0Q0_9FIRM</name>
<dbReference type="Pfam" id="PF00358">
    <property type="entry name" value="PTS_EIIA_1"/>
    <property type="match status" value="1"/>
</dbReference>
<proteinExistence type="predicted"/>
<organism evidence="8 9">
    <name type="scientific">Anaerocolumna xylanovorans DSM 12503</name>
    <dbReference type="NCBI Taxonomy" id="1121345"/>
    <lineage>
        <taxon>Bacteria</taxon>
        <taxon>Bacillati</taxon>
        <taxon>Bacillota</taxon>
        <taxon>Clostridia</taxon>
        <taxon>Lachnospirales</taxon>
        <taxon>Lachnospiraceae</taxon>
        <taxon>Anaerocolumna</taxon>
    </lineage>
</organism>
<evidence type="ECO:0000256" key="6">
    <source>
        <dbReference type="ARBA" id="ARBA00022777"/>
    </source>
</evidence>
<dbReference type="SUPFAM" id="SSF51261">
    <property type="entry name" value="Duplicated hybrid motif"/>
    <property type="match status" value="1"/>
</dbReference>
<evidence type="ECO:0000256" key="2">
    <source>
        <dbReference type="ARBA" id="ARBA00022448"/>
    </source>
</evidence>
<dbReference type="PROSITE" id="PS51093">
    <property type="entry name" value="PTS_EIIA_TYPE_1"/>
    <property type="match status" value="1"/>
</dbReference>
<keyword evidence="3" id="KW-0762">Sugar transport</keyword>
<dbReference type="OrthoDB" id="92465at2"/>
<comment type="subcellular location">
    <subcellularLocation>
        <location evidence="1">Cytoplasm</location>
    </subcellularLocation>
</comment>
<dbReference type="GO" id="GO:0009401">
    <property type="term" value="P:phosphoenolpyruvate-dependent sugar phosphotransferase system"/>
    <property type="evidence" value="ECO:0007669"/>
    <property type="project" value="UniProtKB-KW"/>
</dbReference>
<evidence type="ECO:0000259" key="7">
    <source>
        <dbReference type="PROSITE" id="PS51093"/>
    </source>
</evidence>
<gene>
    <name evidence="8" type="ORF">SAMN02745217_00902</name>
</gene>
<keyword evidence="6" id="KW-0418">Kinase</keyword>
<keyword evidence="9" id="KW-1185">Reference proteome</keyword>
<evidence type="ECO:0000256" key="5">
    <source>
        <dbReference type="ARBA" id="ARBA00022683"/>
    </source>
</evidence>
<dbReference type="RefSeq" id="WP_084558442.1">
    <property type="nucleotide sequence ID" value="NZ_FRFD01000003.1"/>
</dbReference>
<dbReference type="Gene3D" id="2.70.70.10">
    <property type="entry name" value="Glucose Permease (Domain IIA)"/>
    <property type="match status" value="1"/>
</dbReference>
<reference evidence="8 9" key="1">
    <citation type="submission" date="2016-12" db="EMBL/GenBank/DDBJ databases">
        <authorList>
            <person name="Song W.-J."/>
            <person name="Kurnit D.M."/>
        </authorList>
    </citation>
    <scope>NUCLEOTIDE SEQUENCE [LARGE SCALE GENOMIC DNA]</scope>
    <source>
        <strain evidence="8 9">DSM 12503</strain>
    </source>
</reference>
<evidence type="ECO:0000313" key="9">
    <source>
        <dbReference type="Proteomes" id="UP000184612"/>
    </source>
</evidence>
<dbReference type="NCBIfam" id="TIGR00830">
    <property type="entry name" value="PTBA"/>
    <property type="match status" value="1"/>
</dbReference>
<dbReference type="PANTHER" id="PTHR45008">
    <property type="entry name" value="PTS SYSTEM GLUCOSE-SPECIFIC EIIA COMPONENT"/>
    <property type="match status" value="1"/>
</dbReference>
<dbReference type="EMBL" id="FRFD01000003">
    <property type="protein sequence ID" value="SHO45264.1"/>
    <property type="molecule type" value="Genomic_DNA"/>
</dbReference>
<dbReference type="STRING" id="1121345.SAMN02745217_00902"/>
<dbReference type="AlphaFoldDB" id="A0A1M7Y0Q0"/>
<keyword evidence="4" id="KW-0808">Transferase</keyword>
<dbReference type="InterPro" id="IPR001127">
    <property type="entry name" value="PTS_EIIA_1_perm"/>
</dbReference>
<dbReference type="InterPro" id="IPR011055">
    <property type="entry name" value="Dup_hybrid_motif"/>
</dbReference>
<accession>A0A1M7Y0Q0</accession>
<protein>
    <submittedName>
        <fullName evidence="8">PTS system, glucose subfamily, IIA component</fullName>
    </submittedName>
</protein>
<dbReference type="InterPro" id="IPR050890">
    <property type="entry name" value="PTS_EIIA_component"/>
</dbReference>
<dbReference type="PROSITE" id="PS00371">
    <property type="entry name" value="PTS_EIIA_TYPE_1_HIS"/>
    <property type="match status" value="1"/>
</dbReference>
<evidence type="ECO:0000256" key="3">
    <source>
        <dbReference type="ARBA" id="ARBA00022597"/>
    </source>
</evidence>
<feature type="domain" description="PTS EIIA type-1" evidence="7">
    <location>
        <begin position="38"/>
        <end position="142"/>
    </location>
</feature>
<keyword evidence="2" id="KW-0813">Transport</keyword>